<dbReference type="AlphaFoldDB" id="A0A4U0H2W2"/>
<accession>A0A4U0H2W2</accession>
<feature type="compositionally biased region" description="Basic and acidic residues" evidence="1">
    <location>
        <begin position="105"/>
        <end position="116"/>
    </location>
</feature>
<evidence type="ECO:0000313" key="2">
    <source>
        <dbReference type="EMBL" id="TJY65424.1"/>
    </source>
</evidence>
<dbReference type="RefSeq" id="WP_136820553.1">
    <property type="nucleotide sequence ID" value="NZ_SUKA01000003.1"/>
</dbReference>
<sequence length="116" mass="12845">MAGKTISDNVVPISLAVAETLIWLGADPTSIYSPELIPESYRDNINGKSRSNGKNERHGDGGRTQSKVEKQLRELEEKLSSAAGTEKKRIKTKIERIKTSAQKARKGEEHSKANKR</sequence>
<dbReference type="EMBL" id="SUKA01000003">
    <property type="protein sequence ID" value="TJY65424.1"/>
    <property type="molecule type" value="Genomic_DNA"/>
</dbReference>
<feature type="region of interest" description="Disordered" evidence="1">
    <location>
        <begin position="31"/>
        <end position="116"/>
    </location>
</feature>
<keyword evidence="3" id="KW-1185">Reference proteome</keyword>
<comment type="caution">
    <text evidence="2">The sequence shown here is derived from an EMBL/GenBank/DDBJ whole genome shotgun (WGS) entry which is preliminary data.</text>
</comment>
<proteinExistence type="predicted"/>
<feature type="compositionally biased region" description="Basic and acidic residues" evidence="1">
    <location>
        <begin position="53"/>
        <end position="79"/>
    </location>
</feature>
<evidence type="ECO:0000313" key="3">
    <source>
        <dbReference type="Proteomes" id="UP000309872"/>
    </source>
</evidence>
<dbReference type="Proteomes" id="UP000309872">
    <property type="component" value="Unassembled WGS sequence"/>
</dbReference>
<evidence type="ECO:0000256" key="1">
    <source>
        <dbReference type="SAM" id="MobiDB-lite"/>
    </source>
</evidence>
<organism evidence="2 3">
    <name type="scientific">Sphingobacterium alkalisoli</name>
    <dbReference type="NCBI Taxonomy" id="1874115"/>
    <lineage>
        <taxon>Bacteria</taxon>
        <taxon>Pseudomonadati</taxon>
        <taxon>Bacteroidota</taxon>
        <taxon>Sphingobacteriia</taxon>
        <taxon>Sphingobacteriales</taxon>
        <taxon>Sphingobacteriaceae</taxon>
        <taxon>Sphingobacterium</taxon>
    </lineage>
</organism>
<name>A0A4U0H2W2_9SPHI</name>
<gene>
    <name evidence="2" type="ORF">FAZ19_09755</name>
</gene>
<reference evidence="2 3" key="1">
    <citation type="submission" date="2019-04" db="EMBL/GenBank/DDBJ databases">
        <title>Sphingobacterium olei sp. nov., isolated from oil-contaminated soil.</title>
        <authorList>
            <person name="Liu B."/>
        </authorList>
    </citation>
    <scope>NUCLEOTIDE SEQUENCE [LARGE SCALE GENOMIC DNA]</scope>
    <source>
        <strain evidence="2 3">Y3L14</strain>
    </source>
</reference>
<protein>
    <submittedName>
        <fullName evidence="2">Uncharacterized protein</fullName>
    </submittedName>
</protein>